<dbReference type="PANTHER" id="PTHR46526:SF1">
    <property type="entry name" value="CHORDIN"/>
    <property type="match status" value="1"/>
</dbReference>
<reference evidence="1" key="1">
    <citation type="submission" date="2023-11" db="EMBL/GenBank/DDBJ databases">
        <title>Genome assemblies of two species of porcelain crab, Petrolisthes cinctipes and Petrolisthes manimaculis (Anomura: Porcellanidae).</title>
        <authorList>
            <person name="Angst P."/>
        </authorList>
    </citation>
    <scope>NUCLEOTIDE SEQUENCE</scope>
    <source>
        <strain evidence="1">PB745_02</strain>
        <tissue evidence="1">Gill</tissue>
    </source>
</reference>
<keyword evidence="2" id="KW-1185">Reference proteome</keyword>
<dbReference type="GO" id="GO:0005615">
    <property type="term" value="C:extracellular space"/>
    <property type="evidence" value="ECO:0007669"/>
    <property type="project" value="TreeGrafter"/>
</dbReference>
<accession>A0AAE1NZA9</accession>
<dbReference type="PANTHER" id="PTHR46526">
    <property type="entry name" value="CHORDIN"/>
    <property type="match status" value="1"/>
</dbReference>
<proteinExistence type="predicted"/>
<dbReference type="GO" id="GO:0036122">
    <property type="term" value="F:BMP binding"/>
    <property type="evidence" value="ECO:0007669"/>
    <property type="project" value="TreeGrafter"/>
</dbReference>
<organism evidence="1 2">
    <name type="scientific">Petrolisthes manimaculis</name>
    <dbReference type="NCBI Taxonomy" id="1843537"/>
    <lineage>
        <taxon>Eukaryota</taxon>
        <taxon>Metazoa</taxon>
        <taxon>Ecdysozoa</taxon>
        <taxon>Arthropoda</taxon>
        <taxon>Crustacea</taxon>
        <taxon>Multicrustacea</taxon>
        <taxon>Malacostraca</taxon>
        <taxon>Eumalacostraca</taxon>
        <taxon>Eucarida</taxon>
        <taxon>Decapoda</taxon>
        <taxon>Pleocyemata</taxon>
        <taxon>Anomura</taxon>
        <taxon>Galatheoidea</taxon>
        <taxon>Porcellanidae</taxon>
        <taxon>Petrolisthes</taxon>
    </lineage>
</organism>
<dbReference type="EMBL" id="JAWZYT010003479">
    <property type="protein sequence ID" value="KAK4298171.1"/>
    <property type="molecule type" value="Genomic_DNA"/>
</dbReference>
<dbReference type="GO" id="GO:0009953">
    <property type="term" value="P:dorsal/ventral pattern formation"/>
    <property type="evidence" value="ECO:0007669"/>
    <property type="project" value="TreeGrafter"/>
</dbReference>
<sequence>MGLKHFGEVRRKRRLVARVRCRNIKTECPKVTCEAPVLLPGACCKTCPTNTQADQHLSSTFQHDAMTD</sequence>
<dbReference type="InterPro" id="IPR052278">
    <property type="entry name" value="Chordin-like_regulators"/>
</dbReference>
<gene>
    <name evidence="1" type="ORF">Pmani_029454</name>
</gene>
<evidence type="ECO:0000313" key="2">
    <source>
        <dbReference type="Proteomes" id="UP001292094"/>
    </source>
</evidence>
<protein>
    <submittedName>
        <fullName evidence="1">Uncharacterized protein</fullName>
    </submittedName>
</protein>
<name>A0AAE1NZA9_9EUCA</name>
<dbReference type="GO" id="GO:0030514">
    <property type="term" value="P:negative regulation of BMP signaling pathway"/>
    <property type="evidence" value="ECO:0007669"/>
    <property type="project" value="TreeGrafter"/>
</dbReference>
<dbReference type="AlphaFoldDB" id="A0AAE1NZA9"/>
<evidence type="ECO:0000313" key="1">
    <source>
        <dbReference type="EMBL" id="KAK4298171.1"/>
    </source>
</evidence>
<comment type="caution">
    <text evidence="1">The sequence shown here is derived from an EMBL/GenBank/DDBJ whole genome shotgun (WGS) entry which is preliminary data.</text>
</comment>
<dbReference type="Proteomes" id="UP001292094">
    <property type="component" value="Unassembled WGS sequence"/>
</dbReference>